<name>A0A9W6J8S7_9HYPH</name>
<evidence type="ECO:0000313" key="2">
    <source>
        <dbReference type="Proteomes" id="UP001143370"/>
    </source>
</evidence>
<reference evidence="1" key="1">
    <citation type="journal article" date="2014" name="Int. J. Syst. Evol. Microbiol.">
        <title>Complete genome sequence of Corynebacterium casei LMG S-19264T (=DSM 44701T), isolated from a smear-ripened cheese.</title>
        <authorList>
            <consortium name="US DOE Joint Genome Institute (JGI-PGF)"/>
            <person name="Walter F."/>
            <person name="Albersmeier A."/>
            <person name="Kalinowski J."/>
            <person name="Ruckert C."/>
        </authorList>
    </citation>
    <scope>NUCLEOTIDE SEQUENCE</scope>
    <source>
        <strain evidence="1">VKM B-2484</strain>
    </source>
</reference>
<dbReference type="AlphaFoldDB" id="A0A9W6J8S7"/>
<sequence length="90" mass="9538">MNGNRLDCRLPILLATYNLRQRDARFWCFDQGAGVAEWDDEVGALSQAETEPNPNPVGMLKTWETPAISVVPASSAQAGGGGNTEGTGTS</sequence>
<comment type="caution">
    <text evidence="1">The sequence shown here is derived from an EMBL/GenBank/DDBJ whole genome shotgun (WGS) entry which is preliminary data.</text>
</comment>
<organism evidence="1 2">
    <name type="scientific">Ancylobacter dichloromethanicus</name>
    <dbReference type="NCBI Taxonomy" id="518825"/>
    <lineage>
        <taxon>Bacteria</taxon>
        <taxon>Pseudomonadati</taxon>
        <taxon>Pseudomonadota</taxon>
        <taxon>Alphaproteobacteria</taxon>
        <taxon>Hyphomicrobiales</taxon>
        <taxon>Xanthobacteraceae</taxon>
        <taxon>Ancylobacter</taxon>
    </lineage>
</organism>
<dbReference type="EMBL" id="BSFJ01000005">
    <property type="protein sequence ID" value="GLK71374.1"/>
    <property type="molecule type" value="Genomic_DNA"/>
</dbReference>
<dbReference type="Proteomes" id="UP001143370">
    <property type="component" value="Unassembled WGS sequence"/>
</dbReference>
<reference evidence="1" key="2">
    <citation type="submission" date="2023-01" db="EMBL/GenBank/DDBJ databases">
        <authorList>
            <person name="Sun Q."/>
            <person name="Evtushenko L."/>
        </authorList>
    </citation>
    <scope>NUCLEOTIDE SEQUENCE</scope>
    <source>
        <strain evidence="1">VKM B-2484</strain>
    </source>
</reference>
<accession>A0A9W6J8S7</accession>
<proteinExistence type="predicted"/>
<protein>
    <submittedName>
        <fullName evidence="1">Uncharacterized protein</fullName>
    </submittedName>
</protein>
<evidence type="ECO:0000313" key="1">
    <source>
        <dbReference type="EMBL" id="GLK71374.1"/>
    </source>
</evidence>
<gene>
    <name evidence="1" type="ORF">GCM10017643_14890</name>
</gene>
<keyword evidence="2" id="KW-1185">Reference proteome</keyword>